<protein>
    <submittedName>
        <fullName evidence="3">Integrase</fullName>
    </submittedName>
</protein>
<dbReference type="RefSeq" id="WP_185075085.1">
    <property type="nucleotide sequence ID" value="NZ_JACHMB010000001.1"/>
</dbReference>
<feature type="domain" description="Tyr recombinase" evidence="2">
    <location>
        <begin position="130"/>
        <end position="327"/>
    </location>
</feature>
<reference evidence="3 4" key="1">
    <citation type="submission" date="2020-08" db="EMBL/GenBank/DDBJ databases">
        <title>Sequencing the genomes of 1000 actinobacteria strains.</title>
        <authorList>
            <person name="Klenk H.-P."/>
        </authorList>
    </citation>
    <scope>NUCLEOTIDE SEQUENCE [LARGE SCALE GENOMIC DNA]</scope>
    <source>
        <strain evidence="3 4">DSM 45507</strain>
    </source>
</reference>
<dbReference type="AlphaFoldDB" id="A0A7W9GE07"/>
<dbReference type="Proteomes" id="UP000579153">
    <property type="component" value="Unassembled WGS sequence"/>
</dbReference>
<name>A0A7W9GE07_9ACTN</name>
<dbReference type="Pfam" id="PF00589">
    <property type="entry name" value="Phage_integrase"/>
    <property type="match status" value="1"/>
</dbReference>
<dbReference type="GO" id="GO:0015074">
    <property type="term" value="P:DNA integration"/>
    <property type="evidence" value="ECO:0007669"/>
    <property type="project" value="InterPro"/>
</dbReference>
<dbReference type="PROSITE" id="PS51898">
    <property type="entry name" value="TYR_RECOMBINASE"/>
    <property type="match status" value="1"/>
</dbReference>
<proteinExistence type="predicted"/>
<organism evidence="3 4">
    <name type="scientific">Nonomuraea jabiensis</name>
    <dbReference type="NCBI Taxonomy" id="882448"/>
    <lineage>
        <taxon>Bacteria</taxon>
        <taxon>Bacillati</taxon>
        <taxon>Actinomycetota</taxon>
        <taxon>Actinomycetes</taxon>
        <taxon>Streptosporangiales</taxon>
        <taxon>Streptosporangiaceae</taxon>
        <taxon>Nonomuraea</taxon>
    </lineage>
</organism>
<sequence>MTVHALDRDTPADYSTAVEAYLRSAGIAASSQRIYRISLLTWAWLAIGQQPPLGRNRRGAEPPTVAFAMFDEAPTDVIAEMFAQRARLVDADTVNRELSVMKAAIAWWRARGWLTRNPIIGIERRPAPPDRTRALSREQIVALSDLKVSVRERTLWKALYETCARAEEILCLDVEDLLLADKRGRVTSKGGTVEWVHWQSGTAQLLPRLLKGRTRGPVFLTDRRAPAHVPTRDTCPVTGRARLSYRRAAELFEALTRPLAHPGITDPAELEARGGWTLHQLRHSALTHEAEDGTNTPTLLARSRHASVRSLERYARPSVEPWPPTSPTAIPYAAGSEAPPHELRRGALPLIPVDFLLDPEHVSKSTPRTVRRR</sequence>
<dbReference type="GO" id="GO:0006310">
    <property type="term" value="P:DNA recombination"/>
    <property type="evidence" value="ECO:0007669"/>
    <property type="project" value="UniProtKB-KW"/>
</dbReference>
<dbReference type="SUPFAM" id="SSF56349">
    <property type="entry name" value="DNA breaking-rejoining enzymes"/>
    <property type="match status" value="1"/>
</dbReference>
<dbReference type="Gene3D" id="1.10.443.10">
    <property type="entry name" value="Intergrase catalytic core"/>
    <property type="match status" value="1"/>
</dbReference>
<dbReference type="EMBL" id="JACHMB010000001">
    <property type="protein sequence ID" value="MBB5781866.1"/>
    <property type="molecule type" value="Genomic_DNA"/>
</dbReference>
<dbReference type="GO" id="GO:0003677">
    <property type="term" value="F:DNA binding"/>
    <property type="evidence" value="ECO:0007669"/>
    <property type="project" value="InterPro"/>
</dbReference>
<evidence type="ECO:0000313" key="3">
    <source>
        <dbReference type="EMBL" id="MBB5781866.1"/>
    </source>
</evidence>
<dbReference type="InterPro" id="IPR011010">
    <property type="entry name" value="DNA_brk_join_enz"/>
</dbReference>
<dbReference type="InterPro" id="IPR002104">
    <property type="entry name" value="Integrase_catalytic"/>
</dbReference>
<comment type="caution">
    <text evidence="3">The sequence shown here is derived from an EMBL/GenBank/DDBJ whole genome shotgun (WGS) entry which is preliminary data.</text>
</comment>
<keyword evidence="4" id="KW-1185">Reference proteome</keyword>
<dbReference type="CDD" id="cd00397">
    <property type="entry name" value="DNA_BRE_C"/>
    <property type="match status" value="1"/>
</dbReference>
<evidence type="ECO:0000256" key="1">
    <source>
        <dbReference type="ARBA" id="ARBA00023172"/>
    </source>
</evidence>
<evidence type="ECO:0000259" key="2">
    <source>
        <dbReference type="PROSITE" id="PS51898"/>
    </source>
</evidence>
<accession>A0A7W9GE07</accession>
<dbReference type="InterPro" id="IPR013762">
    <property type="entry name" value="Integrase-like_cat_sf"/>
</dbReference>
<gene>
    <name evidence="3" type="ORF">HD596_008622</name>
</gene>
<evidence type="ECO:0000313" key="4">
    <source>
        <dbReference type="Proteomes" id="UP000579153"/>
    </source>
</evidence>
<keyword evidence="1" id="KW-0233">DNA recombination</keyword>